<protein>
    <recommendedName>
        <fullName evidence="7">Leucine-rich repeat flightless-interacting protein 2</fullName>
    </recommendedName>
</protein>
<sequence length="403" mass="46524">MSTPTSGGRRRGATRTYSAEDHALSVIAREAEGRLVAKRQARAEARGLRMKELEKQAREEEFKQDRQFEKTNEYKATTRLSNMTNYSGSRRGSDDSSEEGSTTSRELKKELADLEMKYKNVQVTNAQLDNEKQTIRFQLELLKDQIEEMEETLTDLQRQYKDKNRQYENQKRDFQDLQRQFDFLQQQLKQRDELIEEHGLVLVGGEGIEEGEGEGKKTKIGTAALVTPEAAQLLENDADDGTTLGGATLDEKLKNFATERKQLLAQIKKLKDDLETEKERNLLTEKYNSPVKKSNGPDPTALIDMQKDTNRQINDYKFKLQKAQQEITTLDGSVIRLESQVKRYKTAAENSEKVEEDLKQEKRKLQRELRETQNSVEELQSANNHLQKRLEKVKSDRRAIMNT</sequence>
<feature type="compositionally biased region" description="Basic and acidic residues" evidence="4">
    <location>
        <begin position="388"/>
        <end position="403"/>
    </location>
</feature>
<organism evidence="5 6">
    <name type="scientific">Owenia fusiformis</name>
    <name type="common">Polychaete worm</name>
    <dbReference type="NCBI Taxonomy" id="6347"/>
    <lineage>
        <taxon>Eukaryota</taxon>
        <taxon>Metazoa</taxon>
        <taxon>Spiralia</taxon>
        <taxon>Lophotrochozoa</taxon>
        <taxon>Annelida</taxon>
        <taxon>Polychaeta</taxon>
        <taxon>Sedentaria</taxon>
        <taxon>Canalipalpata</taxon>
        <taxon>Sabellida</taxon>
        <taxon>Oweniida</taxon>
        <taxon>Oweniidae</taxon>
        <taxon>Owenia</taxon>
    </lineage>
</organism>
<evidence type="ECO:0008006" key="7">
    <source>
        <dbReference type="Google" id="ProtNLM"/>
    </source>
</evidence>
<dbReference type="AlphaFoldDB" id="A0A8S4P4V7"/>
<feature type="region of interest" description="Disordered" evidence="4">
    <location>
        <begin position="365"/>
        <end position="403"/>
    </location>
</feature>
<dbReference type="InterPro" id="IPR019139">
    <property type="entry name" value="LRRFIP1/2"/>
</dbReference>
<reference evidence="5" key="1">
    <citation type="submission" date="2022-03" db="EMBL/GenBank/DDBJ databases">
        <authorList>
            <person name="Martin C."/>
        </authorList>
    </citation>
    <scope>NUCLEOTIDE SEQUENCE</scope>
</reference>
<gene>
    <name evidence="5" type="ORF">OFUS_LOCUS13741</name>
</gene>
<evidence type="ECO:0000313" key="6">
    <source>
        <dbReference type="Proteomes" id="UP000749559"/>
    </source>
</evidence>
<dbReference type="Gene3D" id="1.20.5.4090">
    <property type="match status" value="1"/>
</dbReference>
<feature type="compositionally biased region" description="Polar residues" evidence="4">
    <location>
        <begin position="372"/>
        <end position="385"/>
    </location>
</feature>
<evidence type="ECO:0000256" key="1">
    <source>
        <dbReference type="ARBA" id="ARBA00008275"/>
    </source>
</evidence>
<evidence type="ECO:0000256" key="4">
    <source>
        <dbReference type="SAM" id="MobiDB-lite"/>
    </source>
</evidence>
<comment type="similarity">
    <text evidence="1">Belongs to the LRRFIP family.</text>
</comment>
<evidence type="ECO:0000256" key="3">
    <source>
        <dbReference type="SAM" id="Coils"/>
    </source>
</evidence>
<dbReference type="Proteomes" id="UP000749559">
    <property type="component" value="Unassembled WGS sequence"/>
</dbReference>
<dbReference type="PANTHER" id="PTHR19212">
    <property type="entry name" value="LEUCINE RICH REPEAT IN FLII INTERACTING PROTEIN"/>
    <property type="match status" value="1"/>
</dbReference>
<feature type="compositionally biased region" description="Basic and acidic residues" evidence="4">
    <location>
        <begin position="43"/>
        <end position="73"/>
    </location>
</feature>
<evidence type="ECO:0000256" key="2">
    <source>
        <dbReference type="ARBA" id="ARBA00023054"/>
    </source>
</evidence>
<dbReference type="Pfam" id="PF09738">
    <property type="entry name" value="LRRFIP"/>
    <property type="match status" value="1"/>
</dbReference>
<keyword evidence="6" id="KW-1185">Reference proteome</keyword>
<accession>A0A8S4P4V7</accession>
<dbReference type="GO" id="GO:0006355">
    <property type="term" value="P:regulation of DNA-templated transcription"/>
    <property type="evidence" value="ECO:0007669"/>
    <property type="project" value="InterPro"/>
</dbReference>
<name>A0A8S4P4V7_OWEFU</name>
<dbReference type="EMBL" id="CAIIXF020000007">
    <property type="protein sequence ID" value="CAH1788154.1"/>
    <property type="molecule type" value="Genomic_DNA"/>
</dbReference>
<evidence type="ECO:0000313" key="5">
    <source>
        <dbReference type="EMBL" id="CAH1788154.1"/>
    </source>
</evidence>
<feature type="compositionally biased region" description="Polar residues" evidence="4">
    <location>
        <begin position="74"/>
        <end position="86"/>
    </location>
</feature>
<dbReference type="OrthoDB" id="10028421at2759"/>
<proteinExistence type="inferred from homology"/>
<dbReference type="PANTHER" id="PTHR19212:SF0">
    <property type="entry name" value="LD07988P"/>
    <property type="match status" value="1"/>
</dbReference>
<feature type="coiled-coil region" evidence="3">
    <location>
        <begin position="253"/>
        <end position="280"/>
    </location>
</feature>
<keyword evidence="2 3" id="KW-0175">Coiled coil</keyword>
<feature type="region of interest" description="Disordered" evidence="4">
    <location>
        <begin position="43"/>
        <end position="108"/>
    </location>
</feature>
<comment type="caution">
    <text evidence="5">The sequence shown here is derived from an EMBL/GenBank/DDBJ whole genome shotgun (WGS) entry which is preliminary data.</text>
</comment>